<reference evidence="6" key="2">
    <citation type="submission" date="2019-10" db="EMBL/GenBank/DDBJ databases">
        <authorList>
            <consortium name="NCBI Genome Project"/>
        </authorList>
    </citation>
    <scope>NUCLEOTIDE SEQUENCE</scope>
    <source>
        <strain evidence="6">NI907</strain>
    </source>
</reference>
<comment type="similarity">
    <text evidence="1">Belongs to the short-chain dehydrogenases/reductases (SDR) family.</text>
</comment>
<keyword evidence="2" id="KW-0521">NADP</keyword>
<accession>A0A6P8B719</accession>
<dbReference type="InterPro" id="IPR036291">
    <property type="entry name" value="NAD(P)-bd_dom_sf"/>
</dbReference>
<dbReference type="PANTHER" id="PTHR24320">
    <property type="entry name" value="RETINOL DEHYDROGENASE"/>
    <property type="match status" value="1"/>
</dbReference>
<dbReference type="GeneID" id="41961490"/>
<dbReference type="KEGG" id="pgri:PgNI_06558"/>
<gene>
    <name evidence="6" type="ORF">PgNI_06558</name>
</gene>
<keyword evidence="3" id="KW-0560">Oxidoreductase</keyword>
<sequence length="344" mass="37503">MSPNAPARPKTGKQSFSSQWTQMYPPKPTYTEASVPDLSGKVCIVTGASSGVGKETARIIYSKNGRVYVAARSEAKAKQAIADIQASAPGSVGSCVFLHLDLADFDSVKRAAEEFLSKEHRLDVLVNNAATQALKDADGTNTKTKQGHEVHLGVNVLAPFLFTQLLTPLIKETASQSTPGSVRVVWVSSMGTETIGELSRGISQSYVDYWPLMSPLERYGLSKAGNWLHGVEMARRLKDAGVMSMPINPGHLDSELYREGGTLFKAALKTLALYPTVYGAYVELFAAFSDELTLKDSGAWVVPWGRLYPIRSDLMDATKSKEEGGNGHAAEYWDWCTEQVKEFL</sequence>
<organism evidence="5 6">
    <name type="scientific">Pyricularia grisea</name>
    <name type="common">Crabgrass-specific blast fungus</name>
    <name type="synonym">Magnaporthe grisea</name>
    <dbReference type="NCBI Taxonomy" id="148305"/>
    <lineage>
        <taxon>Eukaryota</taxon>
        <taxon>Fungi</taxon>
        <taxon>Dikarya</taxon>
        <taxon>Ascomycota</taxon>
        <taxon>Pezizomycotina</taxon>
        <taxon>Sordariomycetes</taxon>
        <taxon>Sordariomycetidae</taxon>
        <taxon>Magnaporthales</taxon>
        <taxon>Pyriculariaceae</taxon>
        <taxon>Pyricularia</taxon>
    </lineage>
</organism>
<dbReference type="Gene3D" id="3.40.50.720">
    <property type="entry name" value="NAD(P)-binding Rossmann-like Domain"/>
    <property type="match status" value="1"/>
</dbReference>
<reference evidence="5 6" key="1">
    <citation type="journal article" date="2019" name="Mol. Biol. Evol.">
        <title>Blast fungal genomes show frequent chromosomal changes, gene gains and losses, and effector gene turnover.</title>
        <authorList>
            <person name="Gomez Luciano L.B."/>
            <person name="Jason Tsai I."/>
            <person name="Chuma I."/>
            <person name="Tosa Y."/>
            <person name="Chen Y.H."/>
            <person name="Li J.Y."/>
            <person name="Li M.Y."/>
            <person name="Jade Lu M.Y."/>
            <person name="Nakayashiki H."/>
            <person name="Li W.H."/>
        </authorList>
    </citation>
    <scope>NUCLEOTIDE SEQUENCE [LARGE SCALE GENOMIC DNA]</scope>
    <source>
        <strain evidence="5 6">NI907</strain>
    </source>
</reference>
<evidence type="ECO:0000313" key="5">
    <source>
        <dbReference type="Proteomes" id="UP000515153"/>
    </source>
</evidence>
<dbReference type="GO" id="GO:0016491">
    <property type="term" value="F:oxidoreductase activity"/>
    <property type="evidence" value="ECO:0007669"/>
    <property type="project" value="UniProtKB-KW"/>
</dbReference>
<dbReference type="SUPFAM" id="SSF51735">
    <property type="entry name" value="NAD(P)-binding Rossmann-fold domains"/>
    <property type="match status" value="1"/>
</dbReference>
<name>A0A6P8B719_PYRGI</name>
<dbReference type="PANTHER" id="PTHR24320:SF236">
    <property type="entry name" value="SHORT-CHAIN DEHYDROGENASE-RELATED"/>
    <property type="match status" value="1"/>
</dbReference>
<keyword evidence="5" id="KW-1185">Reference proteome</keyword>
<dbReference type="AlphaFoldDB" id="A0A6P8B719"/>
<evidence type="ECO:0000313" key="6">
    <source>
        <dbReference type="RefSeq" id="XP_030982809.1"/>
    </source>
</evidence>
<dbReference type="OrthoDB" id="191139at2759"/>
<reference evidence="6" key="3">
    <citation type="submission" date="2025-08" db="UniProtKB">
        <authorList>
            <consortium name="RefSeq"/>
        </authorList>
    </citation>
    <scope>IDENTIFICATION</scope>
    <source>
        <strain evidence="6">NI907</strain>
    </source>
</reference>
<evidence type="ECO:0000256" key="3">
    <source>
        <dbReference type="ARBA" id="ARBA00023002"/>
    </source>
</evidence>
<dbReference type="PRINTS" id="PR00081">
    <property type="entry name" value="GDHRDH"/>
</dbReference>
<proteinExistence type="inferred from homology"/>
<evidence type="ECO:0000256" key="1">
    <source>
        <dbReference type="ARBA" id="ARBA00006484"/>
    </source>
</evidence>
<dbReference type="RefSeq" id="XP_030982809.1">
    <property type="nucleotide sequence ID" value="XM_031126581.1"/>
</dbReference>
<dbReference type="Proteomes" id="UP000515153">
    <property type="component" value="Chromosome I"/>
</dbReference>
<dbReference type="Pfam" id="PF00106">
    <property type="entry name" value="adh_short"/>
    <property type="match status" value="1"/>
</dbReference>
<dbReference type="InterPro" id="IPR002347">
    <property type="entry name" value="SDR_fam"/>
</dbReference>
<protein>
    <submittedName>
        <fullName evidence="6">Uncharacterized protein</fullName>
    </submittedName>
</protein>
<evidence type="ECO:0000256" key="4">
    <source>
        <dbReference type="SAM" id="MobiDB-lite"/>
    </source>
</evidence>
<feature type="region of interest" description="Disordered" evidence="4">
    <location>
        <begin position="1"/>
        <end position="23"/>
    </location>
</feature>
<feature type="compositionally biased region" description="Polar residues" evidence="4">
    <location>
        <begin position="12"/>
        <end position="22"/>
    </location>
</feature>
<evidence type="ECO:0000256" key="2">
    <source>
        <dbReference type="ARBA" id="ARBA00022857"/>
    </source>
</evidence>